<protein>
    <submittedName>
        <fullName evidence="2">Uncharacterized protein</fullName>
    </submittedName>
</protein>
<dbReference type="EMBL" id="QOIP01000006">
    <property type="protein sequence ID" value="RLU21126.1"/>
    <property type="molecule type" value="Genomic_DNA"/>
</dbReference>
<name>A0A3L8DLD4_OOCBI</name>
<evidence type="ECO:0000313" key="3">
    <source>
        <dbReference type="Proteomes" id="UP000279307"/>
    </source>
</evidence>
<dbReference type="Proteomes" id="UP000279307">
    <property type="component" value="Chromosome 6"/>
</dbReference>
<proteinExistence type="predicted"/>
<dbReference type="OrthoDB" id="7554787at2759"/>
<dbReference type="PANTHER" id="PTHR33327:SF3">
    <property type="entry name" value="RNA-DIRECTED DNA POLYMERASE"/>
    <property type="match status" value="1"/>
</dbReference>
<accession>A0A3L8DLD4</accession>
<feature type="region of interest" description="Disordered" evidence="1">
    <location>
        <begin position="84"/>
        <end position="117"/>
    </location>
</feature>
<evidence type="ECO:0000313" key="2">
    <source>
        <dbReference type="EMBL" id="RLU21126.1"/>
    </source>
</evidence>
<evidence type="ECO:0000256" key="1">
    <source>
        <dbReference type="SAM" id="MobiDB-lite"/>
    </source>
</evidence>
<reference evidence="2 3" key="1">
    <citation type="journal article" date="2018" name="Genome Res.">
        <title>The genomic architecture and molecular evolution of ant odorant receptors.</title>
        <authorList>
            <person name="McKenzie S.K."/>
            <person name="Kronauer D.J.C."/>
        </authorList>
    </citation>
    <scope>NUCLEOTIDE SEQUENCE [LARGE SCALE GENOMIC DNA]</scope>
    <source>
        <strain evidence="2">Clonal line C1</strain>
    </source>
</reference>
<comment type="caution">
    <text evidence="2">The sequence shown here is derived from an EMBL/GenBank/DDBJ whole genome shotgun (WGS) entry which is preliminary data.</text>
</comment>
<sequence>MRHLTGGAVDEQLLQTLWLQRMPSRVQELLSVVEGIPLDKLADLADKTLERAFPSITVAGASTSVAEPNLLSAIEQLTQQIQRLTADKEGGRRSRSKRRGRSQSCSQTRDKTQSAKHRYYHVRFGEKARKCTQPCAWVKALANKSTSEAEN</sequence>
<dbReference type="AlphaFoldDB" id="A0A3L8DLD4"/>
<dbReference type="PANTHER" id="PTHR33327">
    <property type="entry name" value="ENDONUCLEASE"/>
    <property type="match status" value="1"/>
</dbReference>
<gene>
    <name evidence="2" type="ORF">DMN91_005499</name>
</gene>
<organism evidence="2 3">
    <name type="scientific">Ooceraea biroi</name>
    <name type="common">Clonal raider ant</name>
    <name type="synonym">Cerapachys biroi</name>
    <dbReference type="NCBI Taxonomy" id="2015173"/>
    <lineage>
        <taxon>Eukaryota</taxon>
        <taxon>Metazoa</taxon>
        <taxon>Ecdysozoa</taxon>
        <taxon>Arthropoda</taxon>
        <taxon>Hexapoda</taxon>
        <taxon>Insecta</taxon>
        <taxon>Pterygota</taxon>
        <taxon>Neoptera</taxon>
        <taxon>Endopterygota</taxon>
        <taxon>Hymenoptera</taxon>
        <taxon>Apocrita</taxon>
        <taxon>Aculeata</taxon>
        <taxon>Formicoidea</taxon>
        <taxon>Formicidae</taxon>
        <taxon>Dorylinae</taxon>
        <taxon>Ooceraea</taxon>
    </lineage>
</organism>